<keyword evidence="4" id="KW-0378">Hydrolase</keyword>
<dbReference type="Gene3D" id="1.10.575.10">
    <property type="entry name" value="P1 Nuclease"/>
    <property type="match status" value="1"/>
</dbReference>
<keyword evidence="1" id="KW-0540">Nuclease</keyword>
<evidence type="ECO:0000256" key="5">
    <source>
        <dbReference type="ARBA" id="ARBA00023157"/>
    </source>
</evidence>
<dbReference type="GO" id="GO:0006308">
    <property type="term" value="P:DNA catabolic process"/>
    <property type="evidence" value="ECO:0007669"/>
    <property type="project" value="InterPro"/>
</dbReference>
<reference evidence="7 8" key="1">
    <citation type="submission" date="2018-11" db="EMBL/GenBank/DDBJ databases">
        <title>Rufibacter latericius sp. nov., isolated from water in Baiyang Lake.</title>
        <authorList>
            <person name="Yang Y."/>
        </authorList>
    </citation>
    <scope>NUCLEOTIDE SEQUENCE [LARGE SCALE GENOMIC DNA]</scope>
    <source>
        <strain evidence="7 8">MCC P1</strain>
    </source>
</reference>
<dbReference type="EMBL" id="RJJE01000009">
    <property type="protein sequence ID" value="RNI29435.1"/>
    <property type="molecule type" value="Genomic_DNA"/>
</dbReference>
<evidence type="ECO:0000313" key="8">
    <source>
        <dbReference type="Proteomes" id="UP000271010"/>
    </source>
</evidence>
<evidence type="ECO:0000256" key="2">
    <source>
        <dbReference type="ARBA" id="ARBA00022723"/>
    </source>
</evidence>
<proteinExistence type="predicted"/>
<dbReference type="OrthoDB" id="267579at2"/>
<dbReference type="GO" id="GO:0003676">
    <property type="term" value="F:nucleic acid binding"/>
    <property type="evidence" value="ECO:0007669"/>
    <property type="project" value="InterPro"/>
</dbReference>
<comment type="caution">
    <text evidence="7">The sequence shown here is derived from an EMBL/GenBank/DDBJ whole genome shotgun (WGS) entry which is preliminary data.</text>
</comment>
<dbReference type="GO" id="GO:0004519">
    <property type="term" value="F:endonuclease activity"/>
    <property type="evidence" value="ECO:0007669"/>
    <property type="project" value="UniProtKB-KW"/>
</dbReference>
<evidence type="ECO:0000313" key="7">
    <source>
        <dbReference type="EMBL" id="RNI29435.1"/>
    </source>
</evidence>
<dbReference type="Proteomes" id="UP000271010">
    <property type="component" value="Unassembled WGS sequence"/>
</dbReference>
<accession>A0A3M9MW96</accession>
<name>A0A3M9MW96_9BACT</name>
<evidence type="ECO:0000256" key="4">
    <source>
        <dbReference type="ARBA" id="ARBA00022801"/>
    </source>
</evidence>
<evidence type="ECO:0000256" key="6">
    <source>
        <dbReference type="ARBA" id="ARBA00023180"/>
    </source>
</evidence>
<dbReference type="RefSeq" id="WP_123132521.1">
    <property type="nucleotide sequence ID" value="NZ_JBHMAD010000007.1"/>
</dbReference>
<dbReference type="AlphaFoldDB" id="A0A3M9MW96"/>
<keyword evidence="3" id="KW-0255">Endonuclease</keyword>
<keyword evidence="2" id="KW-0479">Metal-binding</keyword>
<keyword evidence="8" id="KW-1185">Reference proteome</keyword>
<sequence>MSSKPIFKVLLTGCLLLSCSVSGFSWGFFGHKVIQQLAVYGLPKQMQVYYHRHMATLVETSVRPDERRSVDPQEAPRHYIDLEAFGPHALHDMPRDWSAAAAKYSADTLQKYGIVPWQVMRIKERLTHAFYTKNADSILYYSADLAHYIQDAHVPLHTSLNHDGQLTGQTGLHSLWESKLPEQHLAGYHLRQSNGQYLKNPELAIWEVVRASHQLVPLVLSAEKQASEKFTEATKYTVTERNGRTRRSYTDAFAAAYHQALGNMVQDRMKASAEATASFWYTCWVDGGKPDLSKLLPTPRTKAENKQLKQELKAWKKGNLQENGLLLTKIRISLMNVVEWVQELVA</sequence>
<organism evidence="7 8">
    <name type="scientific">Rufibacter immobilis</name>
    <dbReference type="NCBI Taxonomy" id="1348778"/>
    <lineage>
        <taxon>Bacteria</taxon>
        <taxon>Pseudomonadati</taxon>
        <taxon>Bacteroidota</taxon>
        <taxon>Cytophagia</taxon>
        <taxon>Cytophagales</taxon>
        <taxon>Hymenobacteraceae</taxon>
        <taxon>Rufibacter</taxon>
    </lineage>
</organism>
<dbReference type="PROSITE" id="PS51257">
    <property type="entry name" value="PROKAR_LIPOPROTEIN"/>
    <property type="match status" value="1"/>
</dbReference>
<dbReference type="GO" id="GO:0016788">
    <property type="term" value="F:hydrolase activity, acting on ester bonds"/>
    <property type="evidence" value="ECO:0007669"/>
    <property type="project" value="InterPro"/>
</dbReference>
<dbReference type="CDD" id="cd10981">
    <property type="entry name" value="ZnPC_S1P1"/>
    <property type="match status" value="1"/>
</dbReference>
<protein>
    <recommendedName>
        <fullName evidence="9">S1/P1 Nuclease</fullName>
    </recommendedName>
</protein>
<gene>
    <name evidence="7" type="ORF">EFA69_07690</name>
</gene>
<dbReference type="InterPro" id="IPR003154">
    <property type="entry name" value="S1/P1nuclease"/>
</dbReference>
<dbReference type="InterPro" id="IPR008947">
    <property type="entry name" value="PLipase_C/P1_nuclease_dom_sf"/>
</dbReference>
<keyword evidence="5" id="KW-1015">Disulfide bond</keyword>
<dbReference type="GO" id="GO:0046872">
    <property type="term" value="F:metal ion binding"/>
    <property type="evidence" value="ECO:0007669"/>
    <property type="project" value="UniProtKB-KW"/>
</dbReference>
<dbReference type="SUPFAM" id="SSF48537">
    <property type="entry name" value="Phospholipase C/P1 nuclease"/>
    <property type="match status" value="1"/>
</dbReference>
<evidence type="ECO:0000256" key="3">
    <source>
        <dbReference type="ARBA" id="ARBA00022759"/>
    </source>
</evidence>
<dbReference type="Pfam" id="PF02265">
    <property type="entry name" value="S1-P1_nuclease"/>
    <property type="match status" value="1"/>
</dbReference>
<keyword evidence="6" id="KW-0325">Glycoprotein</keyword>
<evidence type="ECO:0000256" key="1">
    <source>
        <dbReference type="ARBA" id="ARBA00022722"/>
    </source>
</evidence>
<evidence type="ECO:0008006" key="9">
    <source>
        <dbReference type="Google" id="ProtNLM"/>
    </source>
</evidence>